<dbReference type="GO" id="GO:0003677">
    <property type="term" value="F:DNA binding"/>
    <property type="evidence" value="ECO:0007669"/>
    <property type="project" value="InterPro"/>
</dbReference>
<dbReference type="Pfam" id="PF02375">
    <property type="entry name" value="JmjN"/>
    <property type="match status" value="1"/>
</dbReference>
<dbReference type="WBParaSite" id="GPUH_0001583001-mRNA-1">
    <property type="protein sequence ID" value="GPUH_0001583001-mRNA-1"/>
    <property type="gene ID" value="GPUH_0001583001"/>
</dbReference>
<keyword evidence="1" id="KW-0479">Metal-binding</keyword>
<dbReference type="PROSITE" id="PS51183">
    <property type="entry name" value="JMJN"/>
    <property type="match status" value="1"/>
</dbReference>
<dbReference type="PANTHER" id="PTHR10694:SF33">
    <property type="entry name" value="LYSINE-SPECIFIC DEMETHYLASE 5"/>
    <property type="match status" value="1"/>
</dbReference>
<evidence type="ECO:0000313" key="5">
    <source>
        <dbReference type="Proteomes" id="UP000271098"/>
    </source>
</evidence>
<dbReference type="GO" id="GO:0000785">
    <property type="term" value="C:chromatin"/>
    <property type="evidence" value="ECO:0007669"/>
    <property type="project" value="TreeGrafter"/>
</dbReference>
<dbReference type="GO" id="GO:0034647">
    <property type="term" value="F:histone H3K4me/H3K4me2/H3K4me3 demethylase activity"/>
    <property type="evidence" value="ECO:0007669"/>
    <property type="project" value="TreeGrafter"/>
</dbReference>
<evidence type="ECO:0000256" key="1">
    <source>
        <dbReference type="ARBA" id="ARBA00022723"/>
    </source>
</evidence>
<dbReference type="GO" id="GO:0005634">
    <property type="term" value="C:nucleus"/>
    <property type="evidence" value="ECO:0007669"/>
    <property type="project" value="TreeGrafter"/>
</dbReference>
<organism evidence="6">
    <name type="scientific">Gongylonema pulchrum</name>
    <dbReference type="NCBI Taxonomy" id="637853"/>
    <lineage>
        <taxon>Eukaryota</taxon>
        <taxon>Metazoa</taxon>
        <taxon>Ecdysozoa</taxon>
        <taxon>Nematoda</taxon>
        <taxon>Chromadorea</taxon>
        <taxon>Rhabditida</taxon>
        <taxon>Spirurina</taxon>
        <taxon>Spiruromorpha</taxon>
        <taxon>Spiruroidea</taxon>
        <taxon>Gongylonematidae</taxon>
        <taxon>Gongylonema</taxon>
    </lineage>
</organism>
<feature type="domain" description="JmjN" evidence="3">
    <location>
        <begin position="18"/>
        <end position="59"/>
    </location>
</feature>
<reference evidence="4 5" key="2">
    <citation type="submission" date="2018-11" db="EMBL/GenBank/DDBJ databases">
        <authorList>
            <consortium name="Pathogen Informatics"/>
        </authorList>
    </citation>
    <scope>NUCLEOTIDE SEQUENCE [LARGE SCALE GENOMIC DNA]</scope>
</reference>
<dbReference type="InterPro" id="IPR036431">
    <property type="entry name" value="ARID_dom_sf"/>
</dbReference>
<dbReference type="OrthoDB" id="1678912at2759"/>
<evidence type="ECO:0000259" key="3">
    <source>
        <dbReference type="PROSITE" id="PS51183"/>
    </source>
</evidence>
<dbReference type="Proteomes" id="UP000271098">
    <property type="component" value="Unassembled WGS sequence"/>
</dbReference>
<gene>
    <name evidence="4" type="ORF">GPUH_LOCUS15808</name>
</gene>
<dbReference type="PANTHER" id="PTHR10694">
    <property type="entry name" value="LYSINE-SPECIFIC DEMETHYLASE"/>
    <property type="match status" value="1"/>
</dbReference>
<evidence type="ECO:0000313" key="4">
    <source>
        <dbReference type="EMBL" id="VDN26712.1"/>
    </source>
</evidence>
<protein>
    <submittedName>
        <fullName evidence="6">JmjN domain-containing protein</fullName>
    </submittedName>
</protein>
<keyword evidence="2" id="KW-0408">Iron</keyword>
<proteinExistence type="predicted"/>
<sequence length="130" mass="15568">MDEHYREYYLNCKRPPFAPTFYPTEEEFTNPIEYIARIKAEAEDYGVVKIKPPASFRPPFAINAENFTFKPRVQKLNEIDALIRIENMFDTQLAAYWRSQGRTFSAECIGRKIVNYFRLYRVRILAFYFI</sequence>
<evidence type="ECO:0000313" key="6">
    <source>
        <dbReference type="WBParaSite" id="GPUH_0001583001-mRNA-1"/>
    </source>
</evidence>
<dbReference type="AlphaFoldDB" id="A0A183E4B7"/>
<accession>A0A183E4B7</accession>
<name>A0A183E4B7_9BILA</name>
<dbReference type="SUPFAM" id="SSF46774">
    <property type="entry name" value="ARID-like"/>
    <property type="match status" value="1"/>
</dbReference>
<keyword evidence="5" id="KW-1185">Reference proteome</keyword>
<reference evidence="6" key="1">
    <citation type="submission" date="2016-06" db="UniProtKB">
        <authorList>
            <consortium name="WormBaseParasite"/>
        </authorList>
    </citation>
    <scope>IDENTIFICATION</scope>
</reference>
<evidence type="ECO:0000256" key="2">
    <source>
        <dbReference type="ARBA" id="ARBA00023004"/>
    </source>
</evidence>
<dbReference type="GO" id="GO:0006355">
    <property type="term" value="P:regulation of DNA-templated transcription"/>
    <property type="evidence" value="ECO:0007669"/>
    <property type="project" value="TreeGrafter"/>
</dbReference>
<dbReference type="GO" id="GO:0046872">
    <property type="term" value="F:metal ion binding"/>
    <property type="evidence" value="ECO:0007669"/>
    <property type="project" value="UniProtKB-KW"/>
</dbReference>
<dbReference type="EMBL" id="UYRT01082938">
    <property type="protein sequence ID" value="VDN26712.1"/>
    <property type="molecule type" value="Genomic_DNA"/>
</dbReference>
<dbReference type="InterPro" id="IPR003349">
    <property type="entry name" value="JmjN"/>
</dbReference>
<dbReference type="Gene3D" id="2.60.120.650">
    <property type="entry name" value="Cupin"/>
    <property type="match status" value="1"/>
</dbReference>
<dbReference type="SMART" id="SM00545">
    <property type="entry name" value="JmjN"/>
    <property type="match status" value="1"/>
</dbReference>